<gene>
    <name evidence="1" type="ORF">FIBSPDRAFT_490025</name>
</gene>
<proteinExistence type="predicted"/>
<reference evidence="1 2" key="1">
    <citation type="journal article" date="2016" name="Mol. Biol. Evol.">
        <title>Comparative Genomics of Early-Diverging Mushroom-Forming Fungi Provides Insights into the Origins of Lignocellulose Decay Capabilities.</title>
        <authorList>
            <person name="Nagy L.G."/>
            <person name="Riley R."/>
            <person name="Tritt A."/>
            <person name="Adam C."/>
            <person name="Daum C."/>
            <person name="Floudas D."/>
            <person name="Sun H."/>
            <person name="Yadav J.S."/>
            <person name="Pangilinan J."/>
            <person name="Larsson K.H."/>
            <person name="Matsuura K."/>
            <person name="Barry K."/>
            <person name="Labutti K."/>
            <person name="Kuo R."/>
            <person name="Ohm R.A."/>
            <person name="Bhattacharya S.S."/>
            <person name="Shirouzu T."/>
            <person name="Yoshinaga Y."/>
            <person name="Martin F.M."/>
            <person name="Grigoriev I.V."/>
            <person name="Hibbett D.S."/>
        </authorList>
    </citation>
    <scope>NUCLEOTIDE SEQUENCE [LARGE SCALE GENOMIC DNA]</scope>
    <source>
        <strain evidence="1 2">CBS 109695</strain>
    </source>
</reference>
<keyword evidence="2" id="KW-1185">Reference proteome</keyword>
<accession>A0A167TUZ0</accession>
<protein>
    <submittedName>
        <fullName evidence="1">Uncharacterized protein</fullName>
    </submittedName>
</protein>
<organism evidence="1 2">
    <name type="scientific">Athelia psychrophila</name>
    <dbReference type="NCBI Taxonomy" id="1759441"/>
    <lineage>
        <taxon>Eukaryota</taxon>
        <taxon>Fungi</taxon>
        <taxon>Dikarya</taxon>
        <taxon>Basidiomycota</taxon>
        <taxon>Agaricomycotina</taxon>
        <taxon>Agaricomycetes</taxon>
        <taxon>Agaricomycetidae</taxon>
        <taxon>Atheliales</taxon>
        <taxon>Atheliaceae</taxon>
        <taxon>Athelia</taxon>
    </lineage>
</organism>
<name>A0A167TUZ0_9AGAM</name>
<dbReference type="EMBL" id="KV418106">
    <property type="protein sequence ID" value="KZP03308.1"/>
    <property type="molecule type" value="Genomic_DNA"/>
</dbReference>
<dbReference type="Proteomes" id="UP000076532">
    <property type="component" value="Unassembled WGS sequence"/>
</dbReference>
<dbReference type="AlphaFoldDB" id="A0A167TUZ0"/>
<evidence type="ECO:0000313" key="2">
    <source>
        <dbReference type="Proteomes" id="UP000076532"/>
    </source>
</evidence>
<sequence>MGLTDVRNACHCSCRAAYCCLSEDCEVSANKQLHSHPSLCRPTCVIPATSNTYVIDNCQCAPKGELHCAST</sequence>
<evidence type="ECO:0000313" key="1">
    <source>
        <dbReference type="EMBL" id="KZP03308.1"/>
    </source>
</evidence>